<dbReference type="Gene3D" id="3.30.420.240">
    <property type="match status" value="1"/>
</dbReference>
<dbReference type="RefSeq" id="WP_015039452.1">
    <property type="nucleotide sequence ID" value="NC_018828.1"/>
</dbReference>
<proteinExistence type="predicted"/>
<dbReference type="AlphaFoldDB" id="K0ME09"/>
<dbReference type="Proteomes" id="UP000008035">
    <property type="component" value="Chromosome"/>
</dbReference>
<dbReference type="EMBL" id="HE965803">
    <property type="protein sequence ID" value="CCJ48960.1"/>
    <property type="molecule type" value="Genomic_DNA"/>
</dbReference>
<dbReference type="Gene3D" id="3.40.50.300">
    <property type="entry name" value="P-loop containing nucleotide triphosphate hydrolases"/>
    <property type="match status" value="1"/>
</dbReference>
<protein>
    <submittedName>
        <fullName evidence="1">Phage terminase large subunit</fullName>
    </submittedName>
</protein>
<sequence length="531" mass="58722">MSSVAEIRRLMAYMTPAELAEVDALLATAPPWLPLPGPQTAAYNSDADIIGYGGAAGGGKTDLIAGLTLTKHERALIVRREKAQTEGFVQRMTEIMGGTDGYNSQKGFWRLPGGRLCELAGLDNPGDERRWQGRPHDLKAFDEVTEQREQQVRFVMGWNRTNKPGQRSRVLMTFNPPTTSEGRWVIDFFAPWLDKKHPLYPTAPGALRWVAMLPDGNGGSRDTWFDSDGNPLSSAPFVLVGGRVEYDFDPADYNPEDIIQPKSRTFIPARVTDNPYYVDSGYLVTLQSLPEPLRSQMLYGDFNAGIEDDPWQVIPTAWVEAAQARWKRPDRLAPMDSLGVDVARGGRDNTILARRHAMWFDVPLTYPGKDTPDGPTVAGLAIAALRDHAVIHLDVIGVGASPYDFLNEAGQQVVGVNVAESAVGTDKSGRLRFKNLRSELWWRMREALDPTNNTGIALPPDSRLLADLTAPTWSLSGATLKVASREDIIEKIGRSPDFGSAYVLALMDTPKRSVVEAMGQRRRRDYDPYAT</sequence>
<evidence type="ECO:0000313" key="2">
    <source>
        <dbReference type="Proteomes" id="UP000008035"/>
    </source>
</evidence>
<dbReference type="HOGENOM" id="CLU_532701_0_0_4"/>
<accession>K0ME09</accession>
<name>K0ME09_BORPB</name>
<reference evidence="1 2" key="1">
    <citation type="journal article" date="2012" name="BMC Genomics">
        <title>Comparative genomics of the classical Bordetella subspecies: the evolution and exchange of virulence-associated diversity amongst closely related pathogens.</title>
        <authorList>
            <person name="Park J."/>
            <person name="Zhang Y."/>
            <person name="Buboltz A.M."/>
            <person name="Zhang X."/>
            <person name="Schuster S.C."/>
            <person name="Ahuja U."/>
            <person name="Liu M."/>
            <person name="Miller J.F."/>
            <person name="Sebaihia M."/>
            <person name="Bentley S.D."/>
            <person name="Parkhill J."/>
            <person name="Harvill E.T."/>
        </authorList>
    </citation>
    <scope>NUCLEOTIDE SEQUENCE [LARGE SCALE GENOMIC DNA]</scope>
    <source>
        <strain evidence="1 2">Bpp5</strain>
    </source>
</reference>
<dbReference type="KEGG" id="bpar:BN117_1627"/>
<organism evidence="1 2">
    <name type="scientific">Bordetella parapertussis (strain Bpp5)</name>
    <dbReference type="NCBI Taxonomy" id="1208660"/>
    <lineage>
        <taxon>Bacteria</taxon>
        <taxon>Pseudomonadati</taxon>
        <taxon>Pseudomonadota</taxon>
        <taxon>Betaproteobacteria</taxon>
        <taxon>Burkholderiales</taxon>
        <taxon>Alcaligenaceae</taxon>
        <taxon>Bordetella</taxon>
    </lineage>
</organism>
<evidence type="ECO:0000313" key="1">
    <source>
        <dbReference type="EMBL" id="CCJ48960.1"/>
    </source>
</evidence>
<gene>
    <name evidence="1" type="ordered locus">BN117_1627</name>
</gene>
<dbReference type="InterPro" id="IPR027417">
    <property type="entry name" value="P-loop_NTPase"/>
</dbReference>